<evidence type="ECO:0000313" key="6">
    <source>
        <dbReference type="EMBL" id="EST09913.1"/>
    </source>
</evidence>
<sequence>MSQQEDTESANDLLDQAWTAVRSGLTSQQGLGSPLAKYVEYVAVDAISSSKKNKHNIKEPAYHRQALDHFDNTTQARFDQRFFYSTRHYKPASARKNGEAVPIYILDSGEADATARLPFLDTGILDILSKATGGIGIVLEHRYYGTSLPNRTEIGPGDAWGVDQLRWLTNKQALEDSADFIRHLTIPGTDNSEKRKIIYYGGSYPGARSAHMRLLYPDLVHGAIASSAVVAAVDEFPEYFYPIARGAPTNCSQAIQAAIAGIDEILAPNPLTGGNQPDRDANRTAQLLKLFGVEGLTNLGDLASLNTIPLGAFQSLNWDPAVTSTEFGKFCKVLTTYGADGKYSADSVSAQLKSEGFHVPREVHAYAHYMRKNYILPCTQGEDGQPGASADECFGTDFEAFASQTQLDANRAWTFQYCSTWGYIMTAPPAPQYIPSPDGKSKYFVSSGPKLVSTLLDYAYSHEICEKGFPAGEHYTMPARPDIDEVNKLGNFKLAVDRLAFIDGQYDPWRPATVHSEEFAYGGAREDTVTRPFKLIPDCWHHCDENGVKDEKKTPERVRLIHEQQVEFVKAWLKED</sequence>
<comment type="similarity">
    <text evidence="1">Belongs to the peptidase S28 family.</text>
</comment>
<dbReference type="GeneID" id="27418546"/>
<dbReference type="OMA" id="MRQWYHQ"/>
<evidence type="ECO:0000256" key="3">
    <source>
        <dbReference type="ARBA" id="ARBA00022729"/>
    </source>
</evidence>
<dbReference type="GO" id="GO:0008239">
    <property type="term" value="F:dipeptidyl-peptidase activity"/>
    <property type="evidence" value="ECO:0007669"/>
    <property type="project" value="TreeGrafter"/>
</dbReference>
<dbReference type="GO" id="GO:0070008">
    <property type="term" value="F:serine-type exopeptidase activity"/>
    <property type="evidence" value="ECO:0007669"/>
    <property type="project" value="InterPro"/>
</dbReference>
<dbReference type="Proteomes" id="UP000019377">
    <property type="component" value="Unassembled WGS sequence"/>
</dbReference>
<dbReference type="PANTHER" id="PTHR11010:SF117">
    <property type="entry name" value="SERINE PROTEASE 16"/>
    <property type="match status" value="1"/>
</dbReference>
<evidence type="ECO:0000313" key="7">
    <source>
        <dbReference type="Proteomes" id="UP000019377"/>
    </source>
</evidence>
<keyword evidence="3" id="KW-0732">Signal</keyword>
<evidence type="ECO:0000256" key="5">
    <source>
        <dbReference type="ARBA" id="ARBA00023180"/>
    </source>
</evidence>
<dbReference type="GO" id="GO:0006508">
    <property type="term" value="P:proteolysis"/>
    <property type="evidence" value="ECO:0007669"/>
    <property type="project" value="UniProtKB-KW"/>
</dbReference>
<dbReference type="Pfam" id="PF05577">
    <property type="entry name" value="Peptidase_S28"/>
    <property type="match status" value="1"/>
</dbReference>
<proteinExistence type="inferred from homology"/>
<gene>
    <name evidence="6" type="ORF">PSEUBRA_SCAF1g00355</name>
</gene>
<dbReference type="InterPro" id="IPR008758">
    <property type="entry name" value="Peptidase_S28"/>
</dbReference>
<evidence type="ECO:0000256" key="1">
    <source>
        <dbReference type="ARBA" id="ARBA00011079"/>
    </source>
</evidence>
<dbReference type="OrthoDB" id="2130629at2759"/>
<dbReference type="AlphaFoldDB" id="V5F0R2"/>
<evidence type="ECO:0000256" key="2">
    <source>
        <dbReference type="ARBA" id="ARBA00022670"/>
    </source>
</evidence>
<keyword evidence="4 6" id="KW-0378">Hydrolase</keyword>
<dbReference type="eggNOG" id="KOG2182">
    <property type="taxonomic scope" value="Eukaryota"/>
</dbReference>
<keyword evidence="7" id="KW-1185">Reference proteome</keyword>
<accession>V5F0R2</accession>
<dbReference type="SUPFAM" id="SSF53474">
    <property type="entry name" value="alpha/beta-Hydrolases"/>
    <property type="match status" value="1"/>
</dbReference>
<dbReference type="InterPro" id="IPR029058">
    <property type="entry name" value="AB_hydrolase_fold"/>
</dbReference>
<organism evidence="6 7">
    <name type="scientific">Kalmanozyma brasiliensis (strain GHG001)</name>
    <name type="common">Yeast</name>
    <name type="synonym">Pseudozyma brasiliensis</name>
    <dbReference type="NCBI Taxonomy" id="1365824"/>
    <lineage>
        <taxon>Eukaryota</taxon>
        <taxon>Fungi</taxon>
        <taxon>Dikarya</taxon>
        <taxon>Basidiomycota</taxon>
        <taxon>Ustilaginomycotina</taxon>
        <taxon>Ustilaginomycetes</taxon>
        <taxon>Ustilaginales</taxon>
        <taxon>Ustilaginaceae</taxon>
        <taxon>Kalmanozyma</taxon>
    </lineage>
</organism>
<keyword evidence="5" id="KW-0325">Glycoprotein</keyword>
<protein>
    <submittedName>
        <fullName evidence="6">Hydrolytic enzymes of the alpha/beta hydrolase fold</fullName>
    </submittedName>
</protein>
<dbReference type="PANTHER" id="PTHR11010">
    <property type="entry name" value="PROTEASE S28 PRO-X CARBOXYPEPTIDASE-RELATED"/>
    <property type="match status" value="1"/>
</dbReference>
<dbReference type="HOGENOM" id="CLU_023630_0_1_1"/>
<dbReference type="Gene3D" id="3.40.50.1820">
    <property type="entry name" value="alpha/beta hydrolase"/>
    <property type="match status" value="2"/>
</dbReference>
<dbReference type="EMBL" id="KI545851">
    <property type="protein sequence ID" value="EST09913.1"/>
    <property type="molecule type" value="Genomic_DNA"/>
</dbReference>
<reference evidence="7" key="1">
    <citation type="journal article" date="2013" name="Genome Announc.">
        <title>Draft genome sequence of Pseudozyma brasiliensis sp. nov. strain GHG001, a high producer of endo-1,4-xylanase isolated from an insect pest of sugarcane.</title>
        <authorList>
            <person name="Oliveira J.V.D.C."/>
            <person name="dos Santos R.A.C."/>
            <person name="Borges T.A."/>
            <person name="Riano-Pachon D.M."/>
            <person name="Goldman G.H."/>
        </authorList>
    </citation>
    <scope>NUCLEOTIDE SEQUENCE [LARGE SCALE GENOMIC DNA]</scope>
    <source>
        <strain evidence="7">GHG001</strain>
    </source>
</reference>
<name>V5F0R2_KALBG</name>
<keyword evidence="2" id="KW-0645">Protease</keyword>
<evidence type="ECO:0000256" key="4">
    <source>
        <dbReference type="ARBA" id="ARBA00022801"/>
    </source>
</evidence>